<evidence type="ECO:0000256" key="2">
    <source>
        <dbReference type="ARBA" id="ARBA00022490"/>
    </source>
</evidence>
<dbReference type="InterPro" id="IPR012677">
    <property type="entry name" value="Nucleotide-bd_a/b_plait_sf"/>
</dbReference>
<keyword evidence="6 11" id="KW-0067">ATP-binding</keyword>
<evidence type="ECO:0000259" key="12">
    <source>
        <dbReference type="PROSITE" id="PS51192"/>
    </source>
</evidence>
<accession>A0A3A4R9B5</accession>
<keyword evidence="4 11" id="KW-0378">Hydrolase</keyword>
<dbReference type="InterPro" id="IPR044742">
    <property type="entry name" value="DEAD/DEAH_RhlB"/>
</dbReference>
<keyword evidence="5 11" id="KW-0347">Helicase</keyword>
<feature type="short sequence motif" description="Q motif" evidence="10">
    <location>
        <begin position="4"/>
        <end position="32"/>
    </location>
</feature>
<dbReference type="GO" id="GO:0003724">
    <property type="term" value="F:RNA helicase activity"/>
    <property type="evidence" value="ECO:0007669"/>
    <property type="project" value="UniProtKB-EC"/>
</dbReference>
<dbReference type="GO" id="GO:0016787">
    <property type="term" value="F:hydrolase activity"/>
    <property type="evidence" value="ECO:0007669"/>
    <property type="project" value="UniProtKB-KW"/>
</dbReference>
<dbReference type="GO" id="GO:0003723">
    <property type="term" value="F:RNA binding"/>
    <property type="evidence" value="ECO:0007669"/>
    <property type="project" value="TreeGrafter"/>
</dbReference>
<reference evidence="15 16" key="1">
    <citation type="journal article" date="2017" name="ISME J.">
        <title>Energy and carbon metabolisms in a deep terrestrial subsurface fluid microbial community.</title>
        <authorList>
            <person name="Momper L."/>
            <person name="Jungbluth S.P."/>
            <person name="Lee M.D."/>
            <person name="Amend J.P."/>
        </authorList>
    </citation>
    <scope>NUCLEOTIDE SEQUENCE [LARGE SCALE GENOMIC DNA]</scope>
    <source>
        <strain evidence="15">SURF_26</strain>
    </source>
</reference>
<dbReference type="Pfam" id="PF00271">
    <property type="entry name" value="Helicase_C"/>
    <property type="match status" value="1"/>
</dbReference>
<name>A0A3A4R9B5_9BACT</name>
<dbReference type="GO" id="GO:0009266">
    <property type="term" value="P:response to temperature stimulus"/>
    <property type="evidence" value="ECO:0007669"/>
    <property type="project" value="UniProtKB-ARBA"/>
</dbReference>
<dbReference type="Gene3D" id="3.40.50.300">
    <property type="entry name" value="P-loop containing nucleotide triphosphate hydrolases"/>
    <property type="match status" value="2"/>
</dbReference>
<evidence type="ECO:0000256" key="6">
    <source>
        <dbReference type="ARBA" id="ARBA00022840"/>
    </source>
</evidence>
<dbReference type="EMBL" id="QZJZ01000017">
    <property type="protein sequence ID" value="RJP61026.1"/>
    <property type="molecule type" value="Genomic_DNA"/>
</dbReference>
<comment type="caution">
    <text evidence="15">The sequence shown here is derived from an EMBL/GenBank/DDBJ whole genome shotgun (WGS) entry which is preliminary data.</text>
</comment>
<keyword evidence="3 11" id="KW-0547">Nucleotide-binding</keyword>
<evidence type="ECO:0000256" key="7">
    <source>
        <dbReference type="ARBA" id="ARBA00038437"/>
    </source>
</evidence>
<dbReference type="PANTHER" id="PTHR47963">
    <property type="entry name" value="DEAD-BOX ATP-DEPENDENT RNA HELICASE 47, MITOCHONDRIAL"/>
    <property type="match status" value="1"/>
</dbReference>
<dbReference type="InterPro" id="IPR005580">
    <property type="entry name" value="DbpA/CsdA_RNA-bd_dom"/>
</dbReference>
<dbReference type="InterPro" id="IPR014001">
    <property type="entry name" value="Helicase_ATP-bd"/>
</dbReference>
<evidence type="ECO:0000256" key="10">
    <source>
        <dbReference type="PROSITE-ProRule" id="PRU00552"/>
    </source>
</evidence>
<evidence type="ECO:0000259" key="13">
    <source>
        <dbReference type="PROSITE" id="PS51194"/>
    </source>
</evidence>
<dbReference type="InterPro" id="IPR027417">
    <property type="entry name" value="P-loop_NTPase"/>
</dbReference>
<feature type="domain" description="Helicase C-terminal" evidence="13">
    <location>
        <begin position="217"/>
        <end position="378"/>
    </location>
</feature>
<dbReference type="PROSITE" id="PS00039">
    <property type="entry name" value="DEAD_ATP_HELICASE"/>
    <property type="match status" value="1"/>
</dbReference>
<dbReference type="GO" id="GO:0042255">
    <property type="term" value="P:ribosome assembly"/>
    <property type="evidence" value="ECO:0007669"/>
    <property type="project" value="UniProtKB-ARBA"/>
</dbReference>
<dbReference type="CDD" id="cd12252">
    <property type="entry name" value="RRM_DbpA"/>
    <property type="match status" value="1"/>
</dbReference>
<dbReference type="Pfam" id="PF00270">
    <property type="entry name" value="DEAD"/>
    <property type="match status" value="1"/>
</dbReference>
<dbReference type="SMART" id="SM00487">
    <property type="entry name" value="DEXDc"/>
    <property type="match status" value="1"/>
</dbReference>
<evidence type="ECO:0000313" key="16">
    <source>
        <dbReference type="Proteomes" id="UP000266426"/>
    </source>
</evidence>
<dbReference type="CDD" id="cd00268">
    <property type="entry name" value="DEADc"/>
    <property type="match status" value="1"/>
</dbReference>
<dbReference type="GO" id="GO:0005524">
    <property type="term" value="F:ATP binding"/>
    <property type="evidence" value="ECO:0007669"/>
    <property type="project" value="UniProtKB-KW"/>
</dbReference>
<comment type="similarity">
    <text evidence="7 11">Belongs to the DEAD box helicase family.</text>
</comment>
<proteinExistence type="inferred from homology"/>
<dbReference type="EC" id="3.6.4.13" evidence="1"/>
<evidence type="ECO:0000256" key="5">
    <source>
        <dbReference type="ARBA" id="ARBA00022806"/>
    </source>
</evidence>
<evidence type="ECO:0000256" key="11">
    <source>
        <dbReference type="RuleBase" id="RU000492"/>
    </source>
</evidence>
<dbReference type="Pfam" id="PF03880">
    <property type="entry name" value="DbpA"/>
    <property type="match status" value="1"/>
</dbReference>
<sequence>MELLKFKKLGLSSQCLDALRKKGFEEPTEIQEKVIPILLTEDVDLVGQAQTGTGKTAAFALPMIEKLMPGASHVQVLILAPTRELAVQVAEEINTLKGKKNFSICPVYGGQSIDVQLRKLKRGVDIVVGTPGRVIDHLNRKTLKLDKISYLVLDEADEMLNMGFIEDVEEIMKHTNSGKRTMLFSATMPPRIASIAKKYMADYTHVTVSKQQLTTSLTDQIYFEVNETDKFEALCRIIDIETEFYGIVFCRTKLNVEEVAHKLIDRGYDAEALHGDLSQNQRERILYKFKSGKVAILVATDVAARGLDINDLSHVINFALPQDPDSYVHRIGRTGRAGKEGTAITFVTPEEYRKLVFITRSTKSDIRKEKLPSVNEIIAVKKERIKSDIYNVMETESFDEYCGMAKDLLTNNDPVGVLAAVLKYSFGDEMDESNYNEIREVTLDKRGRSRLFVALGKVDDITPKKLVAFITEQTDVKPQVIKDVSICEKFSFITVPFREAEIILKVFKSKKKHGKRPMVEKAREEK</sequence>
<evidence type="ECO:0000259" key="14">
    <source>
        <dbReference type="PROSITE" id="PS51195"/>
    </source>
</evidence>
<dbReference type="InterPro" id="IPR050547">
    <property type="entry name" value="DEAD_box_RNA_helicases"/>
</dbReference>
<evidence type="ECO:0000256" key="9">
    <source>
        <dbReference type="ARBA" id="ARBA00074363"/>
    </source>
</evidence>
<dbReference type="Proteomes" id="UP000266426">
    <property type="component" value="Unassembled WGS sequence"/>
</dbReference>
<dbReference type="InterPro" id="IPR000629">
    <property type="entry name" value="RNA-helicase_DEAD-box_CS"/>
</dbReference>
<evidence type="ECO:0000256" key="1">
    <source>
        <dbReference type="ARBA" id="ARBA00012552"/>
    </source>
</evidence>
<dbReference type="CDD" id="cd18787">
    <property type="entry name" value="SF2_C_DEAD"/>
    <property type="match status" value="1"/>
</dbReference>
<dbReference type="AlphaFoldDB" id="A0A3A4R9B5"/>
<feature type="domain" description="DEAD-box RNA helicase Q" evidence="14">
    <location>
        <begin position="4"/>
        <end position="32"/>
    </location>
</feature>
<comment type="catalytic activity">
    <reaction evidence="8">
        <text>ATP + H2O = ADP + phosphate + H(+)</text>
        <dbReference type="Rhea" id="RHEA:13065"/>
        <dbReference type="ChEBI" id="CHEBI:15377"/>
        <dbReference type="ChEBI" id="CHEBI:15378"/>
        <dbReference type="ChEBI" id="CHEBI:30616"/>
        <dbReference type="ChEBI" id="CHEBI:43474"/>
        <dbReference type="ChEBI" id="CHEBI:456216"/>
        <dbReference type="EC" id="3.6.4.13"/>
    </reaction>
</comment>
<dbReference type="InterPro" id="IPR001650">
    <property type="entry name" value="Helicase_C-like"/>
</dbReference>
<evidence type="ECO:0000256" key="8">
    <source>
        <dbReference type="ARBA" id="ARBA00047984"/>
    </source>
</evidence>
<gene>
    <name evidence="15" type="ORF">C4541_02850</name>
</gene>
<evidence type="ECO:0000256" key="3">
    <source>
        <dbReference type="ARBA" id="ARBA00022741"/>
    </source>
</evidence>
<keyword evidence="2" id="KW-0963">Cytoplasm</keyword>
<dbReference type="InterPro" id="IPR011545">
    <property type="entry name" value="DEAD/DEAH_box_helicase_dom"/>
</dbReference>
<dbReference type="FunFam" id="3.40.50.300:FF:000108">
    <property type="entry name" value="ATP-dependent RNA helicase RhlE"/>
    <property type="match status" value="1"/>
</dbReference>
<dbReference type="PROSITE" id="PS51195">
    <property type="entry name" value="Q_MOTIF"/>
    <property type="match status" value="1"/>
</dbReference>
<feature type="domain" description="Helicase ATP-binding" evidence="12">
    <location>
        <begin position="36"/>
        <end position="206"/>
    </location>
</feature>
<dbReference type="PANTHER" id="PTHR47963:SF8">
    <property type="entry name" value="ATP-DEPENDENT RNA HELICASE DEAD"/>
    <property type="match status" value="1"/>
</dbReference>
<dbReference type="Gene3D" id="3.30.70.330">
    <property type="match status" value="1"/>
</dbReference>
<dbReference type="PROSITE" id="PS51194">
    <property type="entry name" value="HELICASE_CTER"/>
    <property type="match status" value="1"/>
</dbReference>
<dbReference type="SUPFAM" id="SSF52540">
    <property type="entry name" value="P-loop containing nucleoside triphosphate hydrolases"/>
    <property type="match status" value="1"/>
</dbReference>
<protein>
    <recommendedName>
        <fullName evidence="9">DEAD-box ATP-dependent RNA helicase RhpA</fullName>
        <ecNumber evidence="1">3.6.4.13</ecNumber>
    </recommendedName>
</protein>
<evidence type="ECO:0000313" key="15">
    <source>
        <dbReference type="EMBL" id="RJP61026.1"/>
    </source>
</evidence>
<evidence type="ECO:0000256" key="4">
    <source>
        <dbReference type="ARBA" id="ARBA00022801"/>
    </source>
</evidence>
<dbReference type="PROSITE" id="PS51192">
    <property type="entry name" value="HELICASE_ATP_BIND_1"/>
    <property type="match status" value="1"/>
</dbReference>
<organism evidence="15 16">
    <name type="scientific">Candidatus Auribacter fodinae</name>
    <dbReference type="NCBI Taxonomy" id="2093366"/>
    <lineage>
        <taxon>Bacteria</taxon>
        <taxon>Pseudomonadati</taxon>
        <taxon>Candidatus Auribacterota</taxon>
        <taxon>Candidatus Auribacteria</taxon>
        <taxon>Candidatus Auribacterales</taxon>
        <taxon>Candidatus Auribacteraceae</taxon>
        <taxon>Candidatus Auribacter</taxon>
    </lineage>
</organism>
<dbReference type="InterPro" id="IPR014014">
    <property type="entry name" value="RNA_helicase_DEAD_Q_motif"/>
</dbReference>
<dbReference type="SMART" id="SM00490">
    <property type="entry name" value="HELICc"/>
    <property type="match status" value="1"/>
</dbReference>